<keyword evidence="1 3" id="KW-0378">Hydrolase</keyword>
<dbReference type="Gene3D" id="3.30.70.1020">
    <property type="entry name" value="Trehalose-6-phosphate phosphatase related protein, domain 2"/>
    <property type="match status" value="1"/>
</dbReference>
<dbReference type="GO" id="GO:0046872">
    <property type="term" value="F:metal ion binding"/>
    <property type="evidence" value="ECO:0007669"/>
    <property type="project" value="UniProtKB-KW"/>
</dbReference>
<dbReference type="AlphaFoldDB" id="A0A1V3WHK8"/>
<dbReference type="InterPro" id="IPR036412">
    <property type="entry name" value="HAD-like_sf"/>
</dbReference>
<keyword evidence="3" id="KW-0460">Magnesium</keyword>
<comment type="cofactor">
    <cofactor evidence="3">
        <name>Mg(2+)</name>
        <dbReference type="ChEBI" id="CHEBI:18420"/>
    </cofactor>
</comment>
<evidence type="ECO:0000313" key="5">
    <source>
        <dbReference type="Proteomes" id="UP000189229"/>
    </source>
</evidence>
<dbReference type="Gene3D" id="3.40.50.1000">
    <property type="entry name" value="HAD superfamily/HAD-like"/>
    <property type="match status" value="2"/>
</dbReference>
<dbReference type="InterPro" id="IPR044651">
    <property type="entry name" value="OTSB-like"/>
</dbReference>
<dbReference type="PANTHER" id="PTHR43768">
    <property type="entry name" value="TREHALOSE 6-PHOSPHATE PHOSPHATASE"/>
    <property type="match status" value="1"/>
</dbReference>
<keyword evidence="3" id="KW-0479">Metal-binding</keyword>
<dbReference type="GO" id="GO:0005992">
    <property type="term" value="P:trehalose biosynthetic process"/>
    <property type="evidence" value="ECO:0007669"/>
    <property type="project" value="UniProtKB-UniPathway"/>
</dbReference>
<name>A0A1V3WHK8_MYCKA</name>
<dbReference type="Pfam" id="PF02358">
    <property type="entry name" value="Trehalose_PPase"/>
    <property type="match status" value="1"/>
</dbReference>
<dbReference type="NCBIfam" id="TIGR00685">
    <property type="entry name" value="T6PP"/>
    <property type="match status" value="1"/>
</dbReference>
<evidence type="ECO:0000313" key="4">
    <source>
        <dbReference type="EMBL" id="OOK66474.1"/>
    </source>
</evidence>
<dbReference type="EMBL" id="MVBM01000009">
    <property type="protein sequence ID" value="OOK66474.1"/>
    <property type="molecule type" value="Genomic_DNA"/>
</dbReference>
<accession>A0A1V3WHK8</accession>
<evidence type="ECO:0000256" key="1">
    <source>
        <dbReference type="ARBA" id="ARBA00022801"/>
    </source>
</evidence>
<evidence type="ECO:0000256" key="2">
    <source>
        <dbReference type="ARBA" id="ARBA00024179"/>
    </source>
</evidence>
<comment type="caution">
    <text evidence="4">The sequence shown here is derived from an EMBL/GenBank/DDBJ whole genome shotgun (WGS) entry which is preliminary data.</text>
</comment>
<comment type="similarity">
    <text evidence="3">Belongs to the trehalose phosphatase family.</text>
</comment>
<gene>
    <name evidence="4" type="ORF">BZL30_8428</name>
</gene>
<proteinExistence type="inferred from homology"/>
<protein>
    <recommendedName>
        <fullName evidence="3">Trehalose 6-phosphate phosphatase</fullName>
        <ecNumber evidence="3">3.1.3.12</ecNumber>
    </recommendedName>
</protein>
<dbReference type="InterPro" id="IPR003337">
    <property type="entry name" value="Trehalose_PPase"/>
</dbReference>
<dbReference type="Proteomes" id="UP000189229">
    <property type="component" value="Unassembled WGS sequence"/>
</dbReference>
<comment type="function">
    <text evidence="2 3">Removes the phosphate from trehalose 6-phosphate to produce free trehalose.</text>
</comment>
<comment type="pathway">
    <text evidence="3">Glycan biosynthesis; trehalose biosynthesis.</text>
</comment>
<dbReference type="SUPFAM" id="SSF56784">
    <property type="entry name" value="HAD-like"/>
    <property type="match status" value="1"/>
</dbReference>
<organism evidence="4 5">
    <name type="scientific">Mycobacterium kansasii</name>
    <dbReference type="NCBI Taxonomy" id="1768"/>
    <lineage>
        <taxon>Bacteria</taxon>
        <taxon>Bacillati</taxon>
        <taxon>Actinomycetota</taxon>
        <taxon>Actinomycetes</taxon>
        <taxon>Mycobacteriales</taxon>
        <taxon>Mycobacteriaceae</taxon>
        <taxon>Mycobacterium</taxon>
    </lineage>
</organism>
<dbReference type="UniPathway" id="UPA00299"/>
<evidence type="ECO:0000256" key="3">
    <source>
        <dbReference type="RuleBase" id="RU361117"/>
    </source>
</evidence>
<dbReference type="InterPro" id="IPR023214">
    <property type="entry name" value="HAD_sf"/>
</dbReference>
<reference evidence="4 5" key="1">
    <citation type="submission" date="2017-02" db="EMBL/GenBank/DDBJ databases">
        <title>Complete genome sequences of Mycobacterium kansasii strains isolated from rhesus macaques.</title>
        <authorList>
            <person name="Panda A."/>
            <person name="Nagaraj S."/>
            <person name="Zhao X."/>
            <person name="Tettelin H."/>
            <person name="Detolla L.J."/>
        </authorList>
    </citation>
    <scope>NUCLEOTIDE SEQUENCE [LARGE SCALE GENOMIC DNA]</scope>
    <source>
        <strain evidence="4 5">11-3813</strain>
    </source>
</reference>
<sequence length="321" mass="33927">MAAERSAVVAGDSGGVAAARECGFAYVVGLDQEGHPDELLHCGADVVVADLSDVMVRTGDECMSRRPNALDSYGQVIGMVSGRQPFVCVNYDSTLSEIVPDPDLATLVDGAAEALADLSMQCPVAMLSGRDLADIRNRVGLPGIWYAGSHGFDLMAPDGTRYQHDAAAAAVPVMASAATTLQEELGPTSGAHVEHTRFGVRVHYGKVAHEQVPDVIAAAHRQSRRHGLRLITGRGVVELRPDVDWDKGTALAWIRDHVIESGSNRGRNRAGCCRSTSVATSPTRTPSMRCGSAVSGSWSATTATVTAHRRQLHADQPHGSS</sequence>
<comment type="catalytic activity">
    <reaction evidence="3">
        <text>alpha,alpha-trehalose 6-phosphate + H2O = alpha,alpha-trehalose + phosphate</text>
        <dbReference type="Rhea" id="RHEA:23420"/>
        <dbReference type="ChEBI" id="CHEBI:15377"/>
        <dbReference type="ChEBI" id="CHEBI:16551"/>
        <dbReference type="ChEBI" id="CHEBI:43474"/>
        <dbReference type="ChEBI" id="CHEBI:58429"/>
        <dbReference type="EC" id="3.1.3.12"/>
    </reaction>
</comment>
<dbReference type="PANTHER" id="PTHR43768:SF3">
    <property type="entry name" value="TREHALOSE 6-PHOSPHATE PHOSPHATASE"/>
    <property type="match status" value="1"/>
</dbReference>
<dbReference type="EC" id="3.1.3.12" evidence="3"/>
<dbReference type="GO" id="GO:0004805">
    <property type="term" value="F:trehalose-phosphatase activity"/>
    <property type="evidence" value="ECO:0007669"/>
    <property type="project" value="UniProtKB-EC"/>
</dbReference>